<name>A0ABU7VPQ9_9BACL</name>
<dbReference type="PRINTS" id="PR00111">
    <property type="entry name" value="ABHYDROLASE"/>
</dbReference>
<dbReference type="SUPFAM" id="SSF53474">
    <property type="entry name" value="alpha/beta-Hydrolases"/>
    <property type="match status" value="1"/>
</dbReference>
<organism evidence="2 3">
    <name type="scientific">Paenibacillus haidiansis</name>
    <dbReference type="NCBI Taxonomy" id="1574488"/>
    <lineage>
        <taxon>Bacteria</taxon>
        <taxon>Bacillati</taxon>
        <taxon>Bacillota</taxon>
        <taxon>Bacilli</taxon>
        <taxon>Bacillales</taxon>
        <taxon>Paenibacillaceae</taxon>
        <taxon>Paenibacillus</taxon>
    </lineage>
</organism>
<dbReference type="EMBL" id="JAZHPZ010000003">
    <property type="protein sequence ID" value="MEF2965740.1"/>
    <property type="molecule type" value="Genomic_DNA"/>
</dbReference>
<proteinExistence type="predicted"/>
<sequence>MPQIELNGTSLYYEVHGTGTPIVFLHDCRSSHHMFEPQIEYFGKRSKVIVLDLRGNGQSGKMNIDIPHILEAQCEDLQKLLNMLQVPQAVLVGYSSGGVLAQKFAALYPERVKALVLVDCLFESILYAKGKSLWELIEPLAWVTWYLPAEFFLRSLRVTYNRWLPAYSILRNEILHKRPTEAIKQRLALRQANMFKDLAKLKVPMLCVAGSQNEWGLKQMNQASAMLPLAQFAILKDAFYPSHLCQPHSFNRLLLNYLIDHQLV</sequence>
<feature type="domain" description="AB hydrolase-1" evidence="1">
    <location>
        <begin position="21"/>
        <end position="120"/>
    </location>
</feature>
<keyword evidence="3" id="KW-1185">Reference proteome</keyword>
<evidence type="ECO:0000313" key="2">
    <source>
        <dbReference type="EMBL" id="MEF2965740.1"/>
    </source>
</evidence>
<dbReference type="Proteomes" id="UP001306950">
    <property type="component" value="Unassembled WGS sequence"/>
</dbReference>
<dbReference type="InterPro" id="IPR000073">
    <property type="entry name" value="AB_hydrolase_1"/>
</dbReference>
<keyword evidence="2" id="KW-0378">Hydrolase</keyword>
<protein>
    <submittedName>
        <fullName evidence="2">Alpha/beta hydrolase</fullName>
    </submittedName>
</protein>
<dbReference type="PANTHER" id="PTHR43798">
    <property type="entry name" value="MONOACYLGLYCEROL LIPASE"/>
    <property type="match status" value="1"/>
</dbReference>
<comment type="caution">
    <text evidence="2">The sequence shown here is derived from an EMBL/GenBank/DDBJ whole genome shotgun (WGS) entry which is preliminary data.</text>
</comment>
<evidence type="ECO:0000313" key="3">
    <source>
        <dbReference type="Proteomes" id="UP001306950"/>
    </source>
</evidence>
<dbReference type="InterPro" id="IPR050266">
    <property type="entry name" value="AB_hydrolase_sf"/>
</dbReference>
<reference evidence="2 3" key="1">
    <citation type="submission" date="2024-02" db="EMBL/GenBank/DDBJ databases">
        <title>A nitrogen-fixing paenibacillus bacterium.</title>
        <authorList>
            <person name="Zhang W.L."/>
            <person name="Chen S.F."/>
        </authorList>
    </citation>
    <scope>NUCLEOTIDE SEQUENCE [LARGE SCALE GENOMIC DNA]</scope>
    <source>
        <strain evidence="2 3">M1</strain>
    </source>
</reference>
<dbReference type="Gene3D" id="3.40.50.1820">
    <property type="entry name" value="alpha/beta hydrolase"/>
    <property type="match status" value="1"/>
</dbReference>
<accession>A0ABU7VPQ9</accession>
<dbReference type="RefSeq" id="WP_331845973.1">
    <property type="nucleotide sequence ID" value="NZ_JAZHPZ010000003.1"/>
</dbReference>
<dbReference type="GO" id="GO:0016787">
    <property type="term" value="F:hydrolase activity"/>
    <property type="evidence" value="ECO:0007669"/>
    <property type="project" value="UniProtKB-KW"/>
</dbReference>
<dbReference type="Pfam" id="PF00561">
    <property type="entry name" value="Abhydrolase_1"/>
    <property type="match status" value="1"/>
</dbReference>
<dbReference type="InterPro" id="IPR029058">
    <property type="entry name" value="AB_hydrolase_fold"/>
</dbReference>
<gene>
    <name evidence="2" type="ORF">V3851_07855</name>
</gene>
<evidence type="ECO:0000259" key="1">
    <source>
        <dbReference type="Pfam" id="PF00561"/>
    </source>
</evidence>